<dbReference type="Pfam" id="PF00309">
    <property type="entry name" value="Sigma54_AID"/>
    <property type="match status" value="1"/>
</dbReference>
<dbReference type="GO" id="GO:0003677">
    <property type="term" value="F:DNA binding"/>
    <property type="evidence" value="ECO:0007669"/>
    <property type="project" value="UniProtKB-KW"/>
</dbReference>
<dbReference type="InterPro" id="IPR000394">
    <property type="entry name" value="RNA_pol_sigma_54"/>
</dbReference>
<dbReference type="Pfam" id="PF04552">
    <property type="entry name" value="Sigma54_DBD"/>
    <property type="match status" value="1"/>
</dbReference>
<keyword evidence="2" id="KW-0240">DNA-directed RNA polymerase</keyword>
<evidence type="ECO:0000259" key="9">
    <source>
        <dbReference type="Pfam" id="PF04552"/>
    </source>
</evidence>
<dbReference type="Proteomes" id="UP000050920">
    <property type="component" value="Unassembled WGS sequence"/>
</dbReference>
<name>A0A0R2NKR4_9LACO</name>
<dbReference type="PRINTS" id="PR00045">
    <property type="entry name" value="SIGMA54FCT"/>
</dbReference>
<dbReference type="Gene3D" id="1.10.10.60">
    <property type="entry name" value="Homeodomain-like"/>
    <property type="match status" value="1"/>
</dbReference>
<proteinExistence type="inferred from homology"/>
<keyword evidence="12" id="KW-1185">Reference proteome</keyword>
<comment type="similarity">
    <text evidence="1">Belongs to the sigma-54 factor family.</text>
</comment>
<dbReference type="GO" id="GO:0006352">
    <property type="term" value="P:DNA-templated transcription initiation"/>
    <property type="evidence" value="ECO:0007669"/>
    <property type="project" value="InterPro"/>
</dbReference>
<evidence type="ECO:0000313" key="11">
    <source>
        <dbReference type="EMBL" id="KRO26367.1"/>
    </source>
</evidence>
<dbReference type="InterPro" id="IPR038709">
    <property type="entry name" value="RpoN_core-bd_sf"/>
</dbReference>
<keyword evidence="5" id="KW-0805">Transcription regulation</keyword>
<dbReference type="GO" id="GO:0000428">
    <property type="term" value="C:DNA-directed RNA polymerase complex"/>
    <property type="evidence" value="ECO:0007669"/>
    <property type="project" value="UniProtKB-KW"/>
</dbReference>
<reference evidence="11 12" key="1">
    <citation type="journal article" date="2015" name="Genome Announc.">
        <title>Expanding the biotechnology potential of lactobacilli through comparative genomics of 213 strains and associated genera.</title>
        <authorList>
            <person name="Sun Z."/>
            <person name="Harris H.M."/>
            <person name="McCann A."/>
            <person name="Guo C."/>
            <person name="Argimon S."/>
            <person name="Zhang W."/>
            <person name="Yang X."/>
            <person name="Jeffery I.B."/>
            <person name="Cooney J.C."/>
            <person name="Kagawa T.F."/>
            <person name="Liu W."/>
            <person name="Song Y."/>
            <person name="Salvetti E."/>
            <person name="Wrobel A."/>
            <person name="Rasinkangas P."/>
            <person name="Parkhill J."/>
            <person name="Rea M.C."/>
            <person name="O'Sullivan O."/>
            <person name="Ritari J."/>
            <person name="Douillard F.P."/>
            <person name="Paul Ross R."/>
            <person name="Yang R."/>
            <person name="Briner A.E."/>
            <person name="Felis G.E."/>
            <person name="de Vos W.M."/>
            <person name="Barrangou R."/>
            <person name="Klaenhammer T.R."/>
            <person name="Caufield P.W."/>
            <person name="Cui Y."/>
            <person name="Zhang H."/>
            <person name="O'Toole P.W."/>
        </authorList>
    </citation>
    <scope>NUCLEOTIDE SEQUENCE [LARGE SCALE GENOMIC DNA]</scope>
    <source>
        <strain evidence="11 12">DSM 21115</strain>
    </source>
</reference>
<evidence type="ECO:0000256" key="6">
    <source>
        <dbReference type="ARBA" id="ARBA00023082"/>
    </source>
</evidence>
<dbReference type="InterPro" id="IPR007046">
    <property type="entry name" value="RNA_pol_sigma_54_core-bd"/>
</dbReference>
<dbReference type="Pfam" id="PF04963">
    <property type="entry name" value="Sigma54_CBD"/>
    <property type="match status" value="1"/>
</dbReference>
<dbReference type="PANTHER" id="PTHR32248">
    <property type="entry name" value="RNA POLYMERASE SIGMA-54 FACTOR"/>
    <property type="match status" value="1"/>
</dbReference>
<dbReference type="PIRSF" id="PIRSF000774">
    <property type="entry name" value="RpoN"/>
    <property type="match status" value="1"/>
</dbReference>
<feature type="domain" description="RNA polymerase sigma factor 54 DNA-binding" evidence="9">
    <location>
        <begin position="284"/>
        <end position="444"/>
    </location>
</feature>
<evidence type="ECO:0000256" key="1">
    <source>
        <dbReference type="ARBA" id="ARBA00008798"/>
    </source>
</evidence>
<evidence type="ECO:0000256" key="7">
    <source>
        <dbReference type="ARBA" id="ARBA00023125"/>
    </source>
</evidence>
<evidence type="ECO:0000256" key="5">
    <source>
        <dbReference type="ARBA" id="ARBA00023015"/>
    </source>
</evidence>
<keyword evidence="3" id="KW-0808">Transferase</keyword>
<dbReference type="GO" id="GO:0001216">
    <property type="term" value="F:DNA-binding transcription activator activity"/>
    <property type="evidence" value="ECO:0007669"/>
    <property type="project" value="InterPro"/>
</dbReference>
<dbReference type="PROSITE" id="PS50044">
    <property type="entry name" value="SIGMA54_3"/>
    <property type="match status" value="1"/>
</dbReference>
<evidence type="ECO:0000313" key="12">
    <source>
        <dbReference type="Proteomes" id="UP000050920"/>
    </source>
</evidence>
<evidence type="ECO:0000256" key="2">
    <source>
        <dbReference type="ARBA" id="ARBA00022478"/>
    </source>
</evidence>
<comment type="caution">
    <text evidence="11">The sequence shown here is derived from an EMBL/GenBank/DDBJ whole genome shotgun (WGS) entry which is preliminary data.</text>
</comment>
<protein>
    <submittedName>
        <fullName evidence="11">RNA polymerase factor sigma-54</fullName>
    </submittedName>
</protein>
<accession>A0A0R2NKR4</accession>
<evidence type="ECO:0000256" key="3">
    <source>
        <dbReference type="ARBA" id="ARBA00022679"/>
    </source>
</evidence>
<keyword evidence="8" id="KW-0804">Transcription</keyword>
<evidence type="ECO:0000256" key="4">
    <source>
        <dbReference type="ARBA" id="ARBA00022695"/>
    </source>
</evidence>
<organism evidence="11 12">
    <name type="scientific">Lactiplantibacillus fabifermentans DSM 21115</name>
    <dbReference type="NCBI Taxonomy" id="1413187"/>
    <lineage>
        <taxon>Bacteria</taxon>
        <taxon>Bacillati</taxon>
        <taxon>Bacillota</taxon>
        <taxon>Bacilli</taxon>
        <taxon>Lactobacillales</taxon>
        <taxon>Lactobacillaceae</taxon>
        <taxon>Lactiplantibacillus</taxon>
    </lineage>
</organism>
<evidence type="ECO:0000259" key="10">
    <source>
        <dbReference type="Pfam" id="PF04963"/>
    </source>
</evidence>
<dbReference type="EMBL" id="AYGX02000136">
    <property type="protein sequence ID" value="KRO26367.1"/>
    <property type="molecule type" value="Genomic_DNA"/>
</dbReference>
<dbReference type="PANTHER" id="PTHR32248:SF4">
    <property type="entry name" value="RNA POLYMERASE SIGMA-54 FACTOR"/>
    <property type="match status" value="1"/>
</dbReference>
<evidence type="ECO:0000256" key="8">
    <source>
        <dbReference type="ARBA" id="ARBA00023163"/>
    </source>
</evidence>
<dbReference type="GO" id="GO:0016779">
    <property type="term" value="F:nucleotidyltransferase activity"/>
    <property type="evidence" value="ECO:0007669"/>
    <property type="project" value="UniProtKB-KW"/>
</dbReference>
<keyword evidence="7" id="KW-0238">DNA-binding</keyword>
<keyword evidence="6" id="KW-0731">Sigma factor</keyword>
<dbReference type="GO" id="GO:0016987">
    <property type="term" value="F:sigma factor activity"/>
    <property type="evidence" value="ECO:0007669"/>
    <property type="project" value="UniProtKB-KW"/>
</dbReference>
<dbReference type="NCBIfam" id="TIGR02395">
    <property type="entry name" value="rpoN_sigma"/>
    <property type="match status" value="1"/>
</dbReference>
<dbReference type="AlphaFoldDB" id="A0A0R2NKR4"/>
<keyword evidence="4" id="KW-0548">Nucleotidyltransferase</keyword>
<dbReference type="PROSITE" id="PS00718">
    <property type="entry name" value="SIGMA54_2"/>
    <property type="match status" value="1"/>
</dbReference>
<gene>
    <name evidence="11" type="ORF">DY78_GL001023</name>
</gene>
<sequence length="449" mass="51457">MGGIIMALGPGFRQQQRQSQKLAMTQRLQQSIQMLQFNVEELRDFLSQKALENPLIDVDTNWNSNHASLSAVKNRSTQADFIEQVSTTNRRSLFEYLLDQIHLTMRDTHLRQIVLYLIEYVDVSGYLRVDEAQAMRETNATPIELLDAITLLQQLDPPGVGARNLQEALMLQTENDEQAPNLAYIILEENFEAFVNRQWAPLAKQYDVTLADISSIYDYVRTLSPTPGAAVGQETTGYIFPDLVVSQQAGQLALKTASMAQPVVKFKGNYFQQMNQHDDQEVTEYLKEKKSEYEWIASSLQQREATIFRVGTVIIDRQADFFLEKTTELQPLLLRDVAQQLQVHESTISRSINGKYIQTDFGMFELKRFFTKAVTKRPTDGQLVSADNVQHRIVALIEAENKEKPLSDQKIVQILKDENVELSRRTVAKYREKLNIPSSSKRKQYLKTE</sequence>
<feature type="domain" description="RNA polymerase sigma factor 54 core-binding" evidence="10">
    <location>
        <begin position="87"/>
        <end position="270"/>
    </location>
</feature>
<dbReference type="InterPro" id="IPR007634">
    <property type="entry name" value="RNA_pol_sigma_54_DNA-bd"/>
</dbReference>
<dbReference type="PROSITE" id="PS00717">
    <property type="entry name" value="SIGMA54_1"/>
    <property type="match status" value="1"/>
</dbReference>
<dbReference type="Gene3D" id="1.10.10.1330">
    <property type="entry name" value="RNA polymerase sigma-54 factor, core-binding domain"/>
    <property type="match status" value="1"/>
</dbReference>